<feature type="compositionally biased region" description="Polar residues" evidence="1">
    <location>
        <begin position="137"/>
        <end position="149"/>
    </location>
</feature>
<reference evidence="2" key="1">
    <citation type="journal article" date="2012" name="Proc. Natl. Acad. Sci. U.S.A.">
        <title>Antigenic diversity is generated by distinct evolutionary mechanisms in African trypanosome species.</title>
        <authorList>
            <person name="Jackson A.P."/>
            <person name="Berry A."/>
            <person name="Aslett M."/>
            <person name="Allison H.C."/>
            <person name="Burton P."/>
            <person name="Vavrova-Anderson J."/>
            <person name="Brown R."/>
            <person name="Browne H."/>
            <person name="Corton N."/>
            <person name="Hauser H."/>
            <person name="Gamble J."/>
            <person name="Gilderthorp R."/>
            <person name="Marcello L."/>
            <person name="McQuillan J."/>
            <person name="Otto T.D."/>
            <person name="Quail M.A."/>
            <person name="Sanders M.J."/>
            <person name="van Tonder A."/>
            <person name="Ginger M.L."/>
            <person name="Field M.C."/>
            <person name="Barry J.D."/>
            <person name="Hertz-Fowler C."/>
            <person name="Berriman M."/>
        </authorList>
    </citation>
    <scope>NUCLEOTIDE SEQUENCE</scope>
    <source>
        <strain evidence="2">IL3000</strain>
    </source>
</reference>
<feature type="region of interest" description="Disordered" evidence="1">
    <location>
        <begin position="213"/>
        <end position="236"/>
    </location>
</feature>
<organism evidence="2">
    <name type="scientific">Trypanosoma congolense (strain IL3000)</name>
    <dbReference type="NCBI Taxonomy" id="1068625"/>
    <lineage>
        <taxon>Eukaryota</taxon>
        <taxon>Discoba</taxon>
        <taxon>Euglenozoa</taxon>
        <taxon>Kinetoplastea</taxon>
        <taxon>Metakinetoplastina</taxon>
        <taxon>Trypanosomatida</taxon>
        <taxon>Trypanosomatidae</taxon>
        <taxon>Trypanosoma</taxon>
        <taxon>Nannomonas</taxon>
    </lineage>
</organism>
<gene>
    <name evidence="2" type="ORF">TCIL3000_10_10780</name>
</gene>
<dbReference type="AlphaFoldDB" id="G0UY32"/>
<feature type="compositionally biased region" description="Polar residues" evidence="1">
    <location>
        <begin position="408"/>
        <end position="427"/>
    </location>
</feature>
<feature type="compositionally biased region" description="Basic and acidic residues" evidence="1">
    <location>
        <begin position="383"/>
        <end position="406"/>
    </location>
</feature>
<feature type="region of interest" description="Disordered" evidence="1">
    <location>
        <begin position="264"/>
        <end position="283"/>
    </location>
</feature>
<protein>
    <submittedName>
        <fullName evidence="2">Uncharacterized protein</fullName>
    </submittedName>
</protein>
<accession>G0UY32</accession>
<feature type="compositionally biased region" description="Low complexity" evidence="1">
    <location>
        <begin position="223"/>
        <end position="232"/>
    </location>
</feature>
<feature type="region of interest" description="Disordered" evidence="1">
    <location>
        <begin position="366"/>
        <end position="427"/>
    </location>
</feature>
<evidence type="ECO:0000313" key="2">
    <source>
        <dbReference type="EMBL" id="CCC94299.1"/>
    </source>
</evidence>
<proteinExistence type="predicted"/>
<name>G0UY32_TRYCI</name>
<sequence>MLLLFSPSIPQHAFLILMISEPVTFPMLSARATVNVMADHRSLPAGIQQTGKKVAMPTSTGCNGSNNGGNSCGYNRLPASIQAMLLRSRRDLSRQEMKIMANTTADDRCVALRMVFEGQSADDAIAFLLEGGRARNLPSNSPMKQSSPHSIDDLRTPTSSMESVTAINCDTNCTAVFHESSISMGSVSPIDASVTFRSMTSIWDSELLTDCGSSNSNAERRSISPPIRLPSPHKQEEKALQQSLCDLDVNILRNELAGNLPVQPCTSSAAATPTVSGSPTSNRKLSCKAIKTPVCSAWDDRFRTYIVHPNQLKRLEELEMLRCSPDAVRPGSTSAFRRLGKEERTVSPVDDAVARRLRARRFVGTRQGMSPITGHMATQARTTSKEKGKGPEQESEQKTLKNDAPHTPKSQPPSQSLGSTTSVCAFI</sequence>
<feature type="region of interest" description="Disordered" evidence="1">
    <location>
        <begin position="136"/>
        <end position="156"/>
    </location>
</feature>
<evidence type="ECO:0000256" key="1">
    <source>
        <dbReference type="SAM" id="MobiDB-lite"/>
    </source>
</evidence>
<dbReference type="EMBL" id="HE575323">
    <property type="protein sequence ID" value="CCC94299.1"/>
    <property type="molecule type" value="Genomic_DNA"/>
</dbReference>